<dbReference type="EMBL" id="FNEN01000003">
    <property type="protein sequence ID" value="SDI54430.1"/>
    <property type="molecule type" value="Genomic_DNA"/>
</dbReference>
<dbReference type="CDD" id="cd00254">
    <property type="entry name" value="LT-like"/>
    <property type="match status" value="1"/>
</dbReference>
<dbReference type="RefSeq" id="WP_245723054.1">
    <property type="nucleotide sequence ID" value="NZ_FNEN01000003.1"/>
</dbReference>
<dbReference type="PROSITE" id="PS00922">
    <property type="entry name" value="TRANSGLYCOSYLASE"/>
    <property type="match status" value="1"/>
</dbReference>
<dbReference type="InterPro" id="IPR023346">
    <property type="entry name" value="Lysozyme-like_dom_sf"/>
</dbReference>
<keyword evidence="5" id="KW-1185">Reference proteome</keyword>
<evidence type="ECO:0000313" key="5">
    <source>
        <dbReference type="Proteomes" id="UP000198853"/>
    </source>
</evidence>
<evidence type="ECO:0000313" key="4">
    <source>
        <dbReference type="EMBL" id="SDI54430.1"/>
    </source>
</evidence>
<protein>
    <submittedName>
        <fullName evidence="4">Transglycosylase SLT domain-containing protein</fullName>
    </submittedName>
</protein>
<feature type="domain" description="Transglycosylase SLT" evidence="3">
    <location>
        <begin position="99"/>
        <end position="194"/>
    </location>
</feature>
<sequence length="219" mass="23342">MNESHPLQFNRINASPFSETQTNRVAEPPSRDFASILASIEARKAQDHSSPFGFSHERSLYLDSGMSVAEGSQTSGPAESVAAEGTTTGTLPESPYNHLIEASADEHGVDPALIYAIIEHESGFNPEAESHAGATGLMQLMPGTANGLGVTDVRDPAQNIDGGTRYISEMLNRYSGDIQHALAAYNAGPGNVDKFGDVPPFAETTAYVPRVMDTYENLA</sequence>
<dbReference type="InterPro" id="IPR008258">
    <property type="entry name" value="Transglycosylase_SLT_dom_1"/>
</dbReference>
<feature type="compositionally biased region" description="Polar residues" evidence="2">
    <location>
        <begin position="1"/>
        <end position="24"/>
    </location>
</feature>
<proteinExistence type="inferred from homology"/>
<comment type="similarity">
    <text evidence="1">Belongs to the transglycosylase Slt family.</text>
</comment>
<dbReference type="PANTHER" id="PTHR37423:SF2">
    <property type="entry name" value="MEMBRANE-BOUND LYTIC MUREIN TRANSGLYCOSYLASE C"/>
    <property type="match status" value="1"/>
</dbReference>
<evidence type="ECO:0000256" key="1">
    <source>
        <dbReference type="ARBA" id="ARBA00007734"/>
    </source>
</evidence>
<dbReference type="GO" id="GO:0000270">
    <property type="term" value="P:peptidoglycan metabolic process"/>
    <property type="evidence" value="ECO:0007669"/>
    <property type="project" value="InterPro"/>
</dbReference>
<dbReference type="Gene3D" id="1.10.530.10">
    <property type="match status" value="1"/>
</dbReference>
<feature type="region of interest" description="Disordered" evidence="2">
    <location>
        <begin position="67"/>
        <end position="92"/>
    </location>
</feature>
<accession>A0A1G8LGS9</accession>
<dbReference type="PANTHER" id="PTHR37423">
    <property type="entry name" value="SOLUBLE LYTIC MUREIN TRANSGLYCOSYLASE-RELATED"/>
    <property type="match status" value="1"/>
</dbReference>
<dbReference type="Pfam" id="PF01464">
    <property type="entry name" value="SLT"/>
    <property type="match status" value="1"/>
</dbReference>
<evidence type="ECO:0000259" key="3">
    <source>
        <dbReference type="Pfam" id="PF01464"/>
    </source>
</evidence>
<dbReference type="GO" id="GO:0008933">
    <property type="term" value="F:peptidoglycan lytic transglycosylase activity"/>
    <property type="evidence" value="ECO:0007669"/>
    <property type="project" value="InterPro"/>
</dbReference>
<gene>
    <name evidence="4" type="ORF">SAMN04488123_10364</name>
</gene>
<dbReference type="GO" id="GO:0016020">
    <property type="term" value="C:membrane"/>
    <property type="evidence" value="ECO:0007669"/>
    <property type="project" value="InterPro"/>
</dbReference>
<dbReference type="InterPro" id="IPR000189">
    <property type="entry name" value="Transglyc_AS"/>
</dbReference>
<evidence type="ECO:0000256" key="2">
    <source>
        <dbReference type="SAM" id="MobiDB-lite"/>
    </source>
</evidence>
<reference evidence="4 5" key="1">
    <citation type="submission" date="2016-10" db="EMBL/GenBank/DDBJ databases">
        <authorList>
            <person name="de Groot N.N."/>
        </authorList>
    </citation>
    <scope>NUCLEOTIDE SEQUENCE [LARGE SCALE GENOMIC DNA]</scope>
    <source>
        <strain evidence="4 5">DSM 21771</strain>
    </source>
</reference>
<feature type="region of interest" description="Disordered" evidence="2">
    <location>
        <begin position="1"/>
        <end position="29"/>
    </location>
</feature>
<dbReference type="SUPFAM" id="SSF53955">
    <property type="entry name" value="Lysozyme-like"/>
    <property type="match status" value="1"/>
</dbReference>
<dbReference type="AlphaFoldDB" id="A0A1G8LGS9"/>
<dbReference type="Proteomes" id="UP000198853">
    <property type="component" value="Unassembled WGS sequence"/>
</dbReference>
<organism evidence="4 5">
    <name type="scientific">Natribacillus halophilus</name>
    <dbReference type="NCBI Taxonomy" id="549003"/>
    <lineage>
        <taxon>Bacteria</taxon>
        <taxon>Bacillati</taxon>
        <taxon>Bacillota</taxon>
        <taxon>Bacilli</taxon>
        <taxon>Bacillales</taxon>
        <taxon>Bacillaceae</taxon>
        <taxon>Natribacillus</taxon>
    </lineage>
</organism>
<name>A0A1G8LGS9_9BACI</name>